<dbReference type="Proteomes" id="UP000033636">
    <property type="component" value="Unassembled WGS sequence"/>
</dbReference>
<protein>
    <submittedName>
        <fullName evidence="1">Uncharacterized protein</fullName>
    </submittedName>
</protein>
<proteinExistence type="predicted"/>
<organism evidence="1 2">
    <name type="scientific">Thermoproteus sp. AZ2</name>
    <dbReference type="NCBI Taxonomy" id="1609232"/>
    <lineage>
        <taxon>Archaea</taxon>
        <taxon>Thermoproteota</taxon>
        <taxon>Thermoprotei</taxon>
        <taxon>Thermoproteales</taxon>
        <taxon>Thermoproteaceae</taxon>
        <taxon>Thermoproteus</taxon>
    </lineage>
</organism>
<gene>
    <name evidence="1" type="ORF">TU35_002615</name>
</gene>
<evidence type="ECO:0000313" key="2">
    <source>
        <dbReference type="Proteomes" id="UP000033636"/>
    </source>
</evidence>
<sequence length="142" mass="14876">MFAADAFLKVAKLASRLGGVDYWELLKALGPDAYALARAAQEKGILRRVGPPGSVVYALGERGEELLGHCPEISAARIGGGLVRINIGGALSSTTALDASSLLSLAEKAAGALGLSRWRLYDCIKEAVRAVGPARRGLEKFL</sequence>
<reference evidence="1" key="1">
    <citation type="submission" date="2024-07" db="EMBL/GenBank/DDBJ databases">
        <title>Metagenome and Metagenome-Assembled Genomes of Archaea from a hot spring from the geothermal field of Los Azufres, Mexico.</title>
        <authorList>
            <person name="Marin-Paredes R."/>
            <person name="Martinez-Romero E."/>
            <person name="Servin-Garciduenas L.E."/>
        </authorList>
    </citation>
    <scope>NUCLEOTIDE SEQUENCE</scope>
</reference>
<comment type="caution">
    <text evidence="1">The sequence shown here is derived from an EMBL/GenBank/DDBJ whole genome shotgun (WGS) entry which is preliminary data.</text>
</comment>
<evidence type="ECO:0000313" key="1">
    <source>
        <dbReference type="EMBL" id="MFB6490134.1"/>
    </source>
</evidence>
<name>A0ACC6UZA2_9CREN</name>
<dbReference type="EMBL" id="JZWT02000005">
    <property type="protein sequence ID" value="MFB6490134.1"/>
    <property type="molecule type" value="Genomic_DNA"/>
</dbReference>
<accession>A0ACC6UZA2</accession>